<feature type="domain" description="EF-hand" evidence="4">
    <location>
        <begin position="49"/>
        <end position="84"/>
    </location>
</feature>
<evidence type="ECO:0000256" key="3">
    <source>
        <dbReference type="SAM" id="MobiDB-lite"/>
    </source>
</evidence>
<evidence type="ECO:0000313" key="5">
    <source>
        <dbReference type="EMBL" id="KAL3859877.1"/>
    </source>
</evidence>
<dbReference type="Pfam" id="PF13499">
    <property type="entry name" value="EF-hand_7"/>
    <property type="match status" value="2"/>
</dbReference>
<dbReference type="FunFam" id="1.10.238.10:FF:000178">
    <property type="entry name" value="Calmodulin-2 A"/>
    <property type="match status" value="1"/>
</dbReference>
<dbReference type="PANTHER" id="PTHR23048">
    <property type="entry name" value="MYOSIN LIGHT CHAIN 1, 3"/>
    <property type="match status" value="1"/>
</dbReference>
<dbReference type="AlphaFoldDB" id="A0ABD3VE63"/>
<dbReference type="SUPFAM" id="SSF47473">
    <property type="entry name" value="EF-hand"/>
    <property type="match status" value="1"/>
</dbReference>
<feature type="domain" description="EF-hand" evidence="4">
    <location>
        <begin position="121"/>
        <end position="156"/>
    </location>
</feature>
<keyword evidence="1" id="KW-0677">Repeat</keyword>
<dbReference type="Proteomes" id="UP001634394">
    <property type="component" value="Unassembled WGS sequence"/>
</dbReference>
<dbReference type="GO" id="GO:0043226">
    <property type="term" value="C:organelle"/>
    <property type="evidence" value="ECO:0007669"/>
    <property type="project" value="UniProtKB-ARBA"/>
</dbReference>
<feature type="region of interest" description="Disordered" evidence="3">
    <location>
        <begin position="13"/>
        <end position="46"/>
    </location>
</feature>
<dbReference type="PROSITE" id="PS00018">
    <property type="entry name" value="EF_HAND_1"/>
    <property type="match status" value="3"/>
</dbReference>
<dbReference type="InterPro" id="IPR018247">
    <property type="entry name" value="EF_Hand_1_Ca_BS"/>
</dbReference>
<feature type="domain" description="EF-hand" evidence="4">
    <location>
        <begin position="157"/>
        <end position="189"/>
    </location>
</feature>
<evidence type="ECO:0000256" key="2">
    <source>
        <dbReference type="ARBA" id="ARBA00022837"/>
    </source>
</evidence>
<name>A0ABD3VE63_SINWO</name>
<dbReference type="EMBL" id="JBJQND010000012">
    <property type="protein sequence ID" value="KAL3859877.1"/>
    <property type="molecule type" value="Genomic_DNA"/>
</dbReference>
<keyword evidence="2" id="KW-0106">Calcium</keyword>
<feature type="domain" description="EF-hand" evidence="4">
    <location>
        <begin position="85"/>
        <end position="120"/>
    </location>
</feature>
<reference evidence="5 6" key="1">
    <citation type="submission" date="2024-11" db="EMBL/GenBank/DDBJ databases">
        <title>Chromosome-level genome assembly of the freshwater bivalve Anodonta woodiana.</title>
        <authorList>
            <person name="Chen X."/>
        </authorList>
    </citation>
    <scope>NUCLEOTIDE SEQUENCE [LARGE SCALE GENOMIC DNA]</scope>
    <source>
        <strain evidence="5">MN2024</strain>
        <tissue evidence="5">Gills</tissue>
    </source>
</reference>
<accession>A0ABD3VE63</accession>
<dbReference type="Gene3D" id="1.10.238.10">
    <property type="entry name" value="EF-hand"/>
    <property type="match status" value="2"/>
</dbReference>
<dbReference type="SMART" id="SM00054">
    <property type="entry name" value="EFh"/>
    <property type="match status" value="4"/>
</dbReference>
<evidence type="ECO:0000256" key="1">
    <source>
        <dbReference type="ARBA" id="ARBA00022737"/>
    </source>
</evidence>
<dbReference type="InterPro" id="IPR002048">
    <property type="entry name" value="EF_hand_dom"/>
</dbReference>
<dbReference type="PROSITE" id="PS50222">
    <property type="entry name" value="EF_HAND_2"/>
    <property type="match status" value="4"/>
</dbReference>
<comment type="caution">
    <text evidence="5">The sequence shown here is derived from an EMBL/GenBank/DDBJ whole genome shotgun (WGS) entry which is preliminary data.</text>
</comment>
<organism evidence="5 6">
    <name type="scientific">Sinanodonta woodiana</name>
    <name type="common">Chinese pond mussel</name>
    <name type="synonym">Anodonta woodiana</name>
    <dbReference type="NCBI Taxonomy" id="1069815"/>
    <lineage>
        <taxon>Eukaryota</taxon>
        <taxon>Metazoa</taxon>
        <taxon>Spiralia</taxon>
        <taxon>Lophotrochozoa</taxon>
        <taxon>Mollusca</taxon>
        <taxon>Bivalvia</taxon>
        <taxon>Autobranchia</taxon>
        <taxon>Heteroconchia</taxon>
        <taxon>Palaeoheterodonta</taxon>
        <taxon>Unionida</taxon>
        <taxon>Unionoidea</taxon>
        <taxon>Unionidae</taxon>
        <taxon>Unioninae</taxon>
        <taxon>Sinanodonta</taxon>
    </lineage>
</organism>
<dbReference type="CDD" id="cd00051">
    <property type="entry name" value="EFh"/>
    <property type="match status" value="2"/>
</dbReference>
<gene>
    <name evidence="5" type="ORF">ACJMK2_010065</name>
</gene>
<evidence type="ECO:0000313" key="6">
    <source>
        <dbReference type="Proteomes" id="UP001634394"/>
    </source>
</evidence>
<dbReference type="InterPro" id="IPR011992">
    <property type="entry name" value="EF-hand-dom_pair"/>
</dbReference>
<sequence>MMNFKNLRGMFESVSKTRKHDQNDTKPEAEKEEIGSRSRRQSLTELSEDKIQELKESFALFDKNGDGMITKEELNSVLYSFGVRSTILELQAMIRTVDIDKSGTIDFNEFMKIFQRKLSVDPEMELHEVFCFFDKDKDGGISPDELYEVLNKLGEVITKDEVEAMIKEADINRDGKVDYEEFKAILNYR</sequence>
<proteinExistence type="predicted"/>
<evidence type="ECO:0000259" key="4">
    <source>
        <dbReference type="PROSITE" id="PS50222"/>
    </source>
</evidence>
<feature type="compositionally biased region" description="Basic and acidic residues" evidence="3">
    <location>
        <begin position="20"/>
        <end position="36"/>
    </location>
</feature>
<dbReference type="PANTHER" id="PTHR23048:SF59">
    <property type="entry name" value="EF-HAND SUPERFAMILY PROTEIN"/>
    <property type="match status" value="1"/>
</dbReference>
<keyword evidence="6" id="KW-1185">Reference proteome</keyword>
<dbReference type="InterPro" id="IPR050230">
    <property type="entry name" value="CALM/Myosin/TropC-like"/>
</dbReference>
<protein>
    <recommendedName>
        <fullName evidence="4">EF-hand domain-containing protein</fullName>
    </recommendedName>
</protein>